<dbReference type="PROSITE" id="PS00086">
    <property type="entry name" value="CYTOCHROME_P450"/>
    <property type="match status" value="1"/>
</dbReference>
<keyword evidence="12" id="KW-0472">Membrane</keyword>
<dbReference type="PANTHER" id="PTHR24305">
    <property type="entry name" value="CYTOCHROME P450"/>
    <property type="match status" value="1"/>
</dbReference>
<gene>
    <name evidence="13" type="ORF">EUX98_g6535</name>
</gene>
<evidence type="ECO:0000256" key="7">
    <source>
        <dbReference type="ARBA" id="ARBA00023004"/>
    </source>
</evidence>
<evidence type="ECO:0000256" key="4">
    <source>
        <dbReference type="ARBA" id="ARBA00022617"/>
    </source>
</evidence>
<evidence type="ECO:0000313" key="14">
    <source>
        <dbReference type="Proteomes" id="UP000308730"/>
    </source>
</evidence>
<keyword evidence="12" id="KW-0812">Transmembrane</keyword>
<evidence type="ECO:0000256" key="12">
    <source>
        <dbReference type="SAM" id="Phobius"/>
    </source>
</evidence>
<dbReference type="Gene3D" id="1.10.630.10">
    <property type="entry name" value="Cytochrome P450"/>
    <property type="match status" value="1"/>
</dbReference>
<organism evidence="13 14">
    <name type="scientific">Antrodiella citrinella</name>
    <dbReference type="NCBI Taxonomy" id="2447956"/>
    <lineage>
        <taxon>Eukaryota</taxon>
        <taxon>Fungi</taxon>
        <taxon>Dikarya</taxon>
        <taxon>Basidiomycota</taxon>
        <taxon>Agaricomycotina</taxon>
        <taxon>Agaricomycetes</taxon>
        <taxon>Polyporales</taxon>
        <taxon>Steccherinaceae</taxon>
        <taxon>Antrodiella</taxon>
    </lineage>
</organism>
<name>A0A4S4MPJ8_9APHY</name>
<evidence type="ECO:0000256" key="10">
    <source>
        <dbReference type="RuleBase" id="RU000461"/>
    </source>
</evidence>
<evidence type="ECO:0000256" key="6">
    <source>
        <dbReference type="ARBA" id="ARBA00023002"/>
    </source>
</evidence>
<evidence type="ECO:0000256" key="9">
    <source>
        <dbReference type="PIRSR" id="PIRSR602401-1"/>
    </source>
</evidence>
<evidence type="ECO:0000256" key="8">
    <source>
        <dbReference type="ARBA" id="ARBA00023033"/>
    </source>
</evidence>
<keyword evidence="7 9" id="KW-0408">Iron</keyword>
<dbReference type="PANTHER" id="PTHR24305:SF166">
    <property type="entry name" value="CYTOCHROME P450 12A4, MITOCHONDRIAL-RELATED"/>
    <property type="match status" value="1"/>
</dbReference>
<protein>
    <recommendedName>
        <fullName evidence="15">Cytochrome P450</fullName>
    </recommendedName>
</protein>
<evidence type="ECO:0000313" key="13">
    <source>
        <dbReference type="EMBL" id="THH27655.1"/>
    </source>
</evidence>
<dbReference type="Pfam" id="PF00067">
    <property type="entry name" value="p450"/>
    <property type="match status" value="1"/>
</dbReference>
<feature type="binding site" description="axial binding residue" evidence="9">
    <location>
        <position position="565"/>
    </location>
    <ligand>
        <name>heme</name>
        <dbReference type="ChEBI" id="CHEBI:30413"/>
    </ligand>
    <ligandPart>
        <name>Fe</name>
        <dbReference type="ChEBI" id="CHEBI:18248"/>
    </ligandPart>
</feature>
<dbReference type="EMBL" id="SGPM01000235">
    <property type="protein sequence ID" value="THH27655.1"/>
    <property type="molecule type" value="Genomic_DNA"/>
</dbReference>
<keyword evidence="8 10" id="KW-0503">Monooxygenase</keyword>
<evidence type="ECO:0000256" key="1">
    <source>
        <dbReference type="ARBA" id="ARBA00001971"/>
    </source>
</evidence>
<reference evidence="13 14" key="1">
    <citation type="submission" date="2019-02" db="EMBL/GenBank/DDBJ databases">
        <title>Genome sequencing of the rare red list fungi Antrodiella citrinella (Flaviporus citrinellus).</title>
        <authorList>
            <person name="Buettner E."/>
            <person name="Kellner H."/>
        </authorList>
    </citation>
    <scope>NUCLEOTIDE SEQUENCE [LARGE SCALE GENOMIC DNA]</scope>
    <source>
        <strain evidence="13 14">DSM 108506</strain>
    </source>
</reference>
<evidence type="ECO:0000256" key="5">
    <source>
        <dbReference type="ARBA" id="ARBA00022723"/>
    </source>
</evidence>
<dbReference type="GO" id="GO:0005506">
    <property type="term" value="F:iron ion binding"/>
    <property type="evidence" value="ECO:0007669"/>
    <property type="project" value="InterPro"/>
</dbReference>
<keyword evidence="5 9" id="KW-0479">Metal-binding</keyword>
<comment type="caution">
    <text evidence="13">The sequence shown here is derived from an EMBL/GenBank/DDBJ whole genome shotgun (WGS) entry which is preliminary data.</text>
</comment>
<comment type="similarity">
    <text evidence="3 10">Belongs to the cytochrome P450 family.</text>
</comment>
<evidence type="ECO:0000256" key="3">
    <source>
        <dbReference type="ARBA" id="ARBA00010617"/>
    </source>
</evidence>
<keyword evidence="14" id="KW-1185">Reference proteome</keyword>
<dbReference type="InterPro" id="IPR002401">
    <property type="entry name" value="Cyt_P450_E_grp-I"/>
</dbReference>
<feature type="region of interest" description="Disordered" evidence="11">
    <location>
        <begin position="503"/>
        <end position="522"/>
    </location>
</feature>
<comment type="cofactor">
    <cofactor evidence="1 9">
        <name>heme</name>
        <dbReference type="ChEBI" id="CHEBI:30413"/>
    </cofactor>
</comment>
<dbReference type="OrthoDB" id="1470350at2759"/>
<accession>A0A4S4MPJ8</accession>
<keyword evidence="4 9" id="KW-0349">Heme</keyword>
<dbReference type="CDD" id="cd11069">
    <property type="entry name" value="CYP_FUM15-like"/>
    <property type="match status" value="1"/>
</dbReference>
<dbReference type="GO" id="GO:0020037">
    <property type="term" value="F:heme binding"/>
    <property type="evidence" value="ECO:0007669"/>
    <property type="project" value="InterPro"/>
</dbReference>
<sequence length="635" mass="71788">MPEPLNPPLDIIRGTGHSLTYTVMGILWFQAFTNIFLAAGLYVIFRKLTDLEAEGSYEDVGGPPKDHWLKGSFHRMFYDGFDFILRNIETYGGIFKYAGPFWMDIMLVSDPLAMYHILVKDQEIFEMSPIFQSGNYLVFGPGLFATSGDQHRKQRKMLNPAFSTSNMQDMLPAIQPIAQKLCASLTSQISRAGGMTEIDTLEWMSRTSIEYIAQAGMGYSFDSLDNNNLASDYVQALKQIVPLNMRLRPIRMFTPFMTGYISQYWRNKIVDVLPIPALKEMRRCTYVLYSTSKQILAERKADMEREMRAQDVEDDSWATKIKGKDIMSILLRANASAHEMEKLSEEEVLSQMSGLLFAGFETTSSTLSRILHTLALDDYVQSRLRTEIKVAKQHYATFQSEIEPDREVRWEDVELPYDILMGMPYLDAILREILRLYPPAGEVGRVAKVDTQLPLQFPIRCKSGVRMKVVPIPKGTNIGCSILGANYNKEIWGEDAFEFKPERWLTDPSGDTTSRASRAGKTDDDFAYGGIAPGLNENTPGVEGGVRYPGVYSSIMTFGGGPRACIGFRFAEMEIKQVLTTLLSTLHFSPSPDKEIRWMYNNFQTPVVRPPAGDGKTRQVPLNIRMVNRGDFVAK</sequence>
<evidence type="ECO:0008006" key="15">
    <source>
        <dbReference type="Google" id="ProtNLM"/>
    </source>
</evidence>
<dbReference type="PRINTS" id="PR00463">
    <property type="entry name" value="EP450I"/>
</dbReference>
<evidence type="ECO:0000256" key="11">
    <source>
        <dbReference type="SAM" id="MobiDB-lite"/>
    </source>
</evidence>
<dbReference type="InterPro" id="IPR036396">
    <property type="entry name" value="Cyt_P450_sf"/>
</dbReference>
<dbReference type="GO" id="GO:0016705">
    <property type="term" value="F:oxidoreductase activity, acting on paired donors, with incorporation or reduction of molecular oxygen"/>
    <property type="evidence" value="ECO:0007669"/>
    <property type="project" value="InterPro"/>
</dbReference>
<dbReference type="PRINTS" id="PR00385">
    <property type="entry name" value="P450"/>
</dbReference>
<evidence type="ECO:0000256" key="2">
    <source>
        <dbReference type="ARBA" id="ARBA00005179"/>
    </source>
</evidence>
<keyword evidence="6 10" id="KW-0560">Oxidoreductase</keyword>
<dbReference type="InterPro" id="IPR050121">
    <property type="entry name" value="Cytochrome_P450_monoxygenase"/>
</dbReference>
<comment type="pathway">
    <text evidence="2">Secondary metabolite biosynthesis.</text>
</comment>
<dbReference type="Proteomes" id="UP000308730">
    <property type="component" value="Unassembled WGS sequence"/>
</dbReference>
<dbReference type="InterPro" id="IPR017972">
    <property type="entry name" value="Cyt_P450_CS"/>
</dbReference>
<dbReference type="GO" id="GO:0004497">
    <property type="term" value="F:monooxygenase activity"/>
    <property type="evidence" value="ECO:0007669"/>
    <property type="project" value="UniProtKB-KW"/>
</dbReference>
<dbReference type="AlphaFoldDB" id="A0A4S4MPJ8"/>
<dbReference type="InterPro" id="IPR001128">
    <property type="entry name" value="Cyt_P450"/>
</dbReference>
<keyword evidence="12" id="KW-1133">Transmembrane helix</keyword>
<proteinExistence type="inferred from homology"/>
<dbReference type="SUPFAM" id="SSF48264">
    <property type="entry name" value="Cytochrome P450"/>
    <property type="match status" value="1"/>
</dbReference>
<feature type="transmembrane region" description="Helical" evidence="12">
    <location>
        <begin position="20"/>
        <end position="45"/>
    </location>
</feature>